<dbReference type="EMBL" id="CM010720">
    <property type="protein sequence ID" value="RZC64829.1"/>
    <property type="molecule type" value="Genomic_DNA"/>
</dbReference>
<accession>A0A4Y7JYP6</accession>
<dbReference type="PANTHER" id="PTHR31348:SF3">
    <property type="entry name" value="EID1-LIKE F-BOX PROTEIN 3"/>
    <property type="match status" value="1"/>
</dbReference>
<dbReference type="Pfam" id="PF05617">
    <property type="entry name" value="Prolamin_like"/>
    <property type="match status" value="1"/>
</dbReference>
<organism evidence="3 4">
    <name type="scientific">Papaver somniferum</name>
    <name type="common">Opium poppy</name>
    <dbReference type="NCBI Taxonomy" id="3469"/>
    <lineage>
        <taxon>Eukaryota</taxon>
        <taxon>Viridiplantae</taxon>
        <taxon>Streptophyta</taxon>
        <taxon>Embryophyta</taxon>
        <taxon>Tracheophyta</taxon>
        <taxon>Spermatophyta</taxon>
        <taxon>Magnoliopsida</taxon>
        <taxon>Ranunculales</taxon>
        <taxon>Papaveraceae</taxon>
        <taxon>Papaveroideae</taxon>
        <taxon>Papaver</taxon>
    </lineage>
</organism>
<feature type="domain" description="Prolamin-like" evidence="2">
    <location>
        <begin position="335"/>
        <end position="406"/>
    </location>
</feature>
<evidence type="ECO:0000256" key="1">
    <source>
        <dbReference type="ARBA" id="ARBA00022729"/>
    </source>
</evidence>
<gene>
    <name evidence="3" type="ORF">C5167_008519</name>
</gene>
<protein>
    <recommendedName>
        <fullName evidence="2">Prolamin-like domain-containing protein</fullName>
    </recommendedName>
</protein>
<keyword evidence="4" id="KW-1185">Reference proteome</keyword>
<dbReference type="AlphaFoldDB" id="A0A4Y7JYP6"/>
<evidence type="ECO:0000259" key="2">
    <source>
        <dbReference type="Pfam" id="PF05617"/>
    </source>
</evidence>
<reference evidence="3 4" key="1">
    <citation type="journal article" date="2018" name="Science">
        <title>The opium poppy genome and morphinan production.</title>
        <authorList>
            <person name="Guo L."/>
            <person name="Winzer T."/>
            <person name="Yang X."/>
            <person name="Li Y."/>
            <person name="Ning Z."/>
            <person name="He Z."/>
            <person name="Teodor R."/>
            <person name="Lu Y."/>
            <person name="Bowser T.A."/>
            <person name="Graham I.A."/>
            <person name="Ye K."/>
        </authorList>
    </citation>
    <scope>NUCLEOTIDE SEQUENCE [LARGE SCALE GENOMIC DNA]</scope>
    <source>
        <strain evidence="4">cv. HN1</strain>
        <tissue evidence="3">Leaves</tissue>
    </source>
</reference>
<name>A0A4Y7JYP6_PAPSO</name>
<dbReference type="PANTHER" id="PTHR31348">
    <property type="entry name" value="EID1-LIKE F-BOX PROTEIN 2-RELATED"/>
    <property type="match status" value="1"/>
</dbReference>
<evidence type="ECO:0000313" key="4">
    <source>
        <dbReference type="Proteomes" id="UP000316621"/>
    </source>
</evidence>
<evidence type="ECO:0000313" key="3">
    <source>
        <dbReference type="EMBL" id="RZC64829.1"/>
    </source>
</evidence>
<keyword evidence="1" id="KW-0732">Signal</keyword>
<dbReference type="STRING" id="3469.A0A4Y7JYP6"/>
<dbReference type="Gramene" id="RZC64829">
    <property type="protein sequence ID" value="RZC64829"/>
    <property type="gene ID" value="C5167_008519"/>
</dbReference>
<sequence length="416" mass="45606">MNQRLKSIDLSTTSGDTSSGILDEKVLYLVSQSINWDPHILCLMSCVCRKVSAVAKRVLWKELCISRAPRMVEGMAPANGGWDSLAKILFYCCGGKPSPNFQAEQVLKGHFAIASRFSKTSGQSFLIKKCQTDVLYICDPCEHSTGNISAAGGSGGVDGGAGNDDDLGVFRGVFKGFVKSKTRECLIKRQIQFEDHIRCPYCKSRVWSMTLAKLVPTKSALRKLGSVDGSRLEYFVCVHGHLHGTCWLTRLSSDDEDDGLVGSSSTGKTSSSDAALFSLKFWVPDSIPSLLTPSIGFSVAPAPAPSQYSGPFWYILRDIAPPEPYPGYYKYLDSCTSNFSEKCSLYVLSELAMNTKSITYDCCQELINKIGRKCYDMLVETFDGLIPRIFPPGILQRGPIVWNRCVHFAAAPAPSD</sequence>
<dbReference type="Proteomes" id="UP000316621">
    <property type="component" value="Chromosome 6"/>
</dbReference>
<dbReference type="InterPro" id="IPR008502">
    <property type="entry name" value="Prolamin-like"/>
</dbReference>
<proteinExistence type="predicted"/>
<dbReference type="InterPro" id="IPR040267">
    <property type="entry name" value="EID1-like"/>
</dbReference>